<keyword evidence="2" id="KW-0645">Protease</keyword>
<evidence type="ECO:0000313" key="2">
    <source>
        <dbReference type="EMBL" id="MFL9841248.1"/>
    </source>
</evidence>
<name>A0ABW8YQ86_9SPHN</name>
<evidence type="ECO:0000313" key="3">
    <source>
        <dbReference type="Proteomes" id="UP001629244"/>
    </source>
</evidence>
<feature type="domain" description="DUF2268" evidence="1">
    <location>
        <begin position="149"/>
        <end position="264"/>
    </location>
</feature>
<reference evidence="2 3" key="1">
    <citation type="submission" date="2024-06" db="EMBL/GenBank/DDBJ databases">
        <authorList>
            <person name="Kaempfer P."/>
            <person name="Viver T."/>
        </authorList>
    </citation>
    <scope>NUCLEOTIDE SEQUENCE [LARGE SCALE GENOMIC DNA]</scope>
    <source>
        <strain evidence="2 3">ST-64</strain>
    </source>
</reference>
<dbReference type="Proteomes" id="UP001629244">
    <property type="component" value="Unassembled WGS sequence"/>
</dbReference>
<dbReference type="EMBL" id="JBELQC010000001">
    <property type="protein sequence ID" value="MFL9841248.1"/>
    <property type="molecule type" value="Genomic_DNA"/>
</dbReference>
<evidence type="ECO:0000259" key="1">
    <source>
        <dbReference type="Pfam" id="PF10026"/>
    </source>
</evidence>
<gene>
    <name evidence="2" type="ORF">ABS767_09760</name>
</gene>
<dbReference type="RefSeq" id="WP_408078161.1">
    <property type="nucleotide sequence ID" value="NZ_JBELQC010000001.1"/>
</dbReference>
<dbReference type="InterPro" id="IPR018728">
    <property type="entry name" value="DUF2268"/>
</dbReference>
<keyword evidence="2" id="KW-0378">Hydrolase</keyword>
<keyword evidence="3" id="KW-1185">Reference proteome</keyword>
<dbReference type="Pfam" id="PF10026">
    <property type="entry name" value="DUF2268"/>
    <property type="match status" value="1"/>
</dbReference>
<accession>A0ABW8YQ86</accession>
<organism evidence="2 3">
    <name type="scientific">Sphingomonas plantiphila</name>
    <dbReference type="NCBI Taxonomy" id="3163295"/>
    <lineage>
        <taxon>Bacteria</taxon>
        <taxon>Pseudomonadati</taxon>
        <taxon>Pseudomonadota</taxon>
        <taxon>Alphaproteobacteria</taxon>
        <taxon>Sphingomonadales</taxon>
        <taxon>Sphingomonadaceae</taxon>
        <taxon>Sphingomonas</taxon>
    </lineage>
</organism>
<dbReference type="GO" id="GO:0006508">
    <property type="term" value="P:proteolysis"/>
    <property type="evidence" value="ECO:0007669"/>
    <property type="project" value="UniProtKB-KW"/>
</dbReference>
<proteinExistence type="predicted"/>
<dbReference type="GO" id="GO:0008233">
    <property type="term" value="F:peptidase activity"/>
    <property type="evidence" value="ECO:0007669"/>
    <property type="project" value="UniProtKB-KW"/>
</dbReference>
<sequence length="290" mass="31608">MVAAAAPSSAPHAVEIRTSDVARFYRLYDAAKGKPSATTLQRDYIDRGTDGVRQFVPYRIMSGEALALEVVNEAEVYRQARSCMKALPAVKAKLQGAFRRLAALDPQATFPPVTILIGRNNSGGTTGKSGVLIGLEVVCRSSWLQPKLTDRLYHLVAHEYGHVQQSPALDEDSENTTVLKQSLVEGVAELVAQLISGQVSNVHLQTWTSGRVEAIDARFLADADKKDLSPWLYNGVGTPDAPGDLGYWVGYRIARAYYDKAEDKRAALRTLLDLKDPAAILRDSGWKPGA</sequence>
<protein>
    <submittedName>
        <fullName evidence="2">DUF2268 domain-containing putative Zn-dependent protease</fullName>
    </submittedName>
</protein>
<comment type="caution">
    <text evidence="2">The sequence shown here is derived from an EMBL/GenBank/DDBJ whole genome shotgun (WGS) entry which is preliminary data.</text>
</comment>